<proteinExistence type="predicted"/>
<dbReference type="InterPro" id="IPR052845">
    <property type="entry name" value="Axonemal_dynein_LC_domain"/>
</dbReference>
<protein>
    <submittedName>
        <fullName evidence="2">Uncharacterized protein</fullName>
    </submittedName>
</protein>
<comment type="caution">
    <text evidence="2">The sequence shown here is derived from an EMBL/GenBank/DDBJ whole genome shotgun (WGS) entry which is preliminary data.</text>
</comment>
<sequence>MAERGEILAEIRQRYANMFARVPDHVRNLYAELAAQRKLSRRLARDLARSRETAAGLARELSHVRRHDERMTAEVSEAHQRLLSVFTRSDNNDEILEEYHKLYGMRRSRLEGAVAAADAEKRRWVDAATRLALRAGAEQGVDDLARLHRLEERRLRATAEVIALVGGANEAGLAAIESKVEEWRACILKASQPVIDDDQRSSDTLARLLREMRSVKSDLAGPPAAAGSAAEPPADSGVAERPPDHPLSRVFHLYDTKAIAQRVELWAQRAGSVSLRFSEDRGEAFRQDIARVRKLTAAWTGEAGDLLGRNLKGASGSDYKAQVDALALLREEIEAWSAKLERRAAGGDGLASCVASLQTLLETSRAKFCERDTEMPMPAADRAALRDSLEAWLQLIATALGKAEPLHNAITTWMVQLVVTSGNERQPAGDDRDNDDGRDPDNFARLHRELVDFNVAVMKDSAGVDTSSPDGKDLRKVLL</sequence>
<evidence type="ECO:0000313" key="3">
    <source>
        <dbReference type="Proteomes" id="UP000673691"/>
    </source>
</evidence>
<accession>A0A8H8DKA8</accession>
<dbReference type="Proteomes" id="UP000673691">
    <property type="component" value="Unassembled WGS sequence"/>
</dbReference>
<feature type="region of interest" description="Disordered" evidence="1">
    <location>
        <begin position="218"/>
        <end position="242"/>
    </location>
</feature>
<dbReference type="AlphaFoldDB" id="A0A8H8DKA8"/>
<dbReference type="OrthoDB" id="1927454at2759"/>
<evidence type="ECO:0000313" key="2">
    <source>
        <dbReference type="EMBL" id="KAG5461483.1"/>
    </source>
</evidence>
<organism evidence="2 3">
    <name type="scientific">Olpidium bornovanus</name>
    <dbReference type="NCBI Taxonomy" id="278681"/>
    <lineage>
        <taxon>Eukaryota</taxon>
        <taxon>Fungi</taxon>
        <taxon>Fungi incertae sedis</taxon>
        <taxon>Olpidiomycota</taxon>
        <taxon>Olpidiomycotina</taxon>
        <taxon>Olpidiomycetes</taxon>
        <taxon>Olpidiales</taxon>
        <taxon>Olpidiaceae</taxon>
        <taxon>Olpidium</taxon>
    </lineage>
</organism>
<reference evidence="2 3" key="1">
    <citation type="journal article" name="Sci. Rep.">
        <title>Genome-scale phylogenetic analyses confirm Olpidium as the closest living zoosporic fungus to the non-flagellated, terrestrial fungi.</title>
        <authorList>
            <person name="Chang Y."/>
            <person name="Rochon D."/>
            <person name="Sekimoto S."/>
            <person name="Wang Y."/>
            <person name="Chovatia M."/>
            <person name="Sandor L."/>
            <person name="Salamov A."/>
            <person name="Grigoriev I.V."/>
            <person name="Stajich J.E."/>
            <person name="Spatafora J.W."/>
        </authorList>
    </citation>
    <scope>NUCLEOTIDE SEQUENCE [LARGE SCALE GENOMIC DNA]</scope>
    <source>
        <strain evidence="2">S191</strain>
    </source>
</reference>
<feature type="compositionally biased region" description="Low complexity" evidence="1">
    <location>
        <begin position="220"/>
        <end position="234"/>
    </location>
</feature>
<dbReference type="PANTHER" id="PTHR23052">
    <property type="entry name" value="AXONEMAL DYNEIN LIGHT CHAIN DOMAIN-CONTAINING PROTEIN 1"/>
    <property type="match status" value="1"/>
</dbReference>
<keyword evidence="3" id="KW-1185">Reference proteome</keyword>
<dbReference type="EMBL" id="JAEFCI010003578">
    <property type="protein sequence ID" value="KAG5461483.1"/>
    <property type="molecule type" value="Genomic_DNA"/>
</dbReference>
<evidence type="ECO:0000256" key="1">
    <source>
        <dbReference type="SAM" id="MobiDB-lite"/>
    </source>
</evidence>
<dbReference type="PANTHER" id="PTHR23052:SF1">
    <property type="entry name" value="AXONEMAL DYNEIN LIGHT CHAIN DOMAIN-CONTAINING PROTEIN 1"/>
    <property type="match status" value="1"/>
</dbReference>
<name>A0A8H8DKA8_9FUNG</name>
<gene>
    <name evidence="2" type="ORF">BJ554DRAFT_6315</name>
</gene>